<keyword evidence="3" id="KW-1185">Reference proteome</keyword>
<accession>A0AAD9HFW3</accession>
<comment type="caution">
    <text evidence="2">The sequence shown here is derived from an EMBL/GenBank/DDBJ whole genome shotgun (WGS) entry which is preliminary data.</text>
</comment>
<reference evidence="2" key="1">
    <citation type="submission" date="2021-06" db="EMBL/GenBank/DDBJ databases">
        <title>Comparative genomics, transcriptomics and evolutionary studies reveal genomic signatures of adaptation to plant cell wall in hemibiotrophic fungi.</title>
        <authorList>
            <consortium name="DOE Joint Genome Institute"/>
            <person name="Baroncelli R."/>
            <person name="Diaz J.F."/>
            <person name="Benocci T."/>
            <person name="Peng M."/>
            <person name="Battaglia E."/>
            <person name="Haridas S."/>
            <person name="Andreopoulos W."/>
            <person name="Labutti K."/>
            <person name="Pangilinan J."/>
            <person name="Floch G.L."/>
            <person name="Makela M.R."/>
            <person name="Henrissat B."/>
            <person name="Grigoriev I.V."/>
            <person name="Crouch J.A."/>
            <person name="De Vries R.P."/>
            <person name="Sukno S.A."/>
            <person name="Thon M.R."/>
        </authorList>
    </citation>
    <scope>NUCLEOTIDE SEQUENCE</scope>
    <source>
        <strain evidence="2">MAFF235873</strain>
    </source>
</reference>
<gene>
    <name evidence="2" type="ORF">LX32DRAFT_653156</name>
</gene>
<protein>
    <submittedName>
        <fullName evidence="2">Uncharacterized protein</fullName>
    </submittedName>
</protein>
<feature type="region of interest" description="Disordered" evidence="1">
    <location>
        <begin position="76"/>
        <end position="111"/>
    </location>
</feature>
<sequence>MPSSFWLCIQSSGGHHQSMNLPPKLLSGSAWQAAEDLVGRYANAREAYLLLQAGPLEKFPPFSSIPIKRFDKITTDTTTTTTTNSSSNSSNSNRNSNSNSNSKMSDSQSTPTAAAADAAAAAAAPAAAVLSLEEKEMKTGLYVCYNLYYRKYYNYNLKSNLLTYYNSKLLSKEKTS</sequence>
<evidence type="ECO:0000313" key="3">
    <source>
        <dbReference type="Proteomes" id="UP001232148"/>
    </source>
</evidence>
<proteinExistence type="predicted"/>
<dbReference type="Proteomes" id="UP001232148">
    <property type="component" value="Unassembled WGS sequence"/>
</dbReference>
<evidence type="ECO:0000256" key="1">
    <source>
        <dbReference type="SAM" id="MobiDB-lite"/>
    </source>
</evidence>
<organism evidence="2 3">
    <name type="scientific">Colletotrichum zoysiae</name>
    <dbReference type="NCBI Taxonomy" id="1216348"/>
    <lineage>
        <taxon>Eukaryota</taxon>
        <taxon>Fungi</taxon>
        <taxon>Dikarya</taxon>
        <taxon>Ascomycota</taxon>
        <taxon>Pezizomycotina</taxon>
        <taxon>Sordariomycetes</taxon>
        <taxon>Hypocreomycetidae</taxon>
        <taxon>Glomerellales</taxon>
        <taxon>Glomerellaceae</taxon>
        <taxon>Colletotrichum</taxon>
        <taxon>Colletotrichum graminicola species complex</taxon>
    </lineage>
</organism>
<dbReference type="EMBL" id="MU842879">
    <property type="protein sequence ID" value="KAK2028340.1"/>
    <property type="molecule type" value="Genomic_DNA"/>
</dbReference>
<evidence type="ECO:0000313" key="2">
    <source>
        <dbReference type="EMBL" id="KAK2028340.1"/>
    </source>
</evidence>
<dbReference type="AlphaFoldDB" id="A0AAD9HFW3"/>
<name>A0AAD9HFW3_9PEZI</name>